<dbReference type="Proteomes" id="UP000032180">
    <property type="component" value="Chromosome 3"/>
</dbReference>
<feature type="domain" description="Malic enzyme N-terminal" evidence="2">
    <location>
        <begin position="78"/>
        <end position="133"/>
    </location>
</feature>
<dbReference type="PANTHER" id="PTHR23406:SF64">
    <property type="entry name" value="NADP-DEPENDENT MALIC ENZYME 3"/>
    <property type="match status" value="1"/>
</dbReference>
<organism evidence="3 4">
    <name type="scientific">Leersia perrieri</name>
    <dbReference type="NCBI Taxonomy" id="77586"/>
    <lineage>
        <taxon>Eukaryota</taxon>
        <taxon>Viridiplantae</taxon>
        <taxon>Streptophyta</taxon>
        <taxon>Embryophyta</taxon>
        <taxon>Tracheophyta</taxon>
        <taxon>Spermatophyta</taxon>
        <taxon>Magnoliopsida</taxon>
        <taxon>Liliopsida</taxon>
        <taxon>Poales</taxon>
        <taxon>Poaceae</taxon>
        <taxon>BOP clade</taxon>
        <taxon>Oryzoideae</taxon>
        <taxon>Oryzeae</taxon>
        <taxon>Oryzinae</taxon>
        <taxon>Leersia</taxon>
    </lineage>
</organism>
<feature type="compositionally biased region" description="Acidic residues" evidence="1">
    <location>
        <begin position="178"/>
        <end position="188"/>
    </location>
</feature>
<dbReference type="Gramene" id="LPERR03G17540.1">
    <property type="protein sequence ID" value="LPERR03G17540.1"/>
    <property type="gene ID" value="LPERR03G17540"/>
</dbReference>
<dbReference type="Gene3D" id="3.40.50.10380">
    <property type="entry name" value="Malic enzyme, N-terminal domain"/>
    <property type="match status" value="1"/>
</dbReference>
<dbReference type="SUPFAM" id="SSF53223">
    <property type="entry name" value="Aminoacid dehydrogenase-like, N-terminal domain"/>
    <property type="match status" value="1"/>
</dbReference>
<dbReference type="GO" id="GO:0009507">
    <property type="term" value="C:chloroplast"/>
    <property type="evidence" value="ECO:0007669"/>
    <property type="project" value="TreeGrafter"/>
</dbReference>
<dbReference type="eggNOG" id="KOG1257">
    <property type="taxonomic scope" value="Eukaryota"/>
</dbReference>
<accession>A0A0D9VUY3</accession>
<evidence type="ECO:0000313" key="3">
    <source>
        <dbReference type="EnsemblPlants" id="LPERR03G17540.1"/>
    </source>
</evidence>
<dbReference type="Pfam" id="PF00390">
    <property type="entry name" value="malic"/>
    <property type="match status" value="1"/>
</dbReference>
<keyword evidence="4" id="KW-1185">Reference proteome</keyword>
<protein>
    <recommendedName>
        <fullName evidence="2">Malic enzyme N-terminal domain-containing protein</fullName>
    </recommendedName>
</protein>
<feature type="region of interest" description="Disordered" evidence="1">
    <location>
        <begin position="134"/>
        <end position="198"/>
    </location>
</feature>
<dbReference type="PANTHER" id="PTHR23406">
    <property type="entry name" value="MALIC ENZYME-RELATED"/>
    <property type="match status" value="1"/>
</dbReference>
<dbReference type="GO" id="GO:0004473">
    <property type="term" value="F:malate dehydrogenase (decarboxylating) (NADP+) activity"/>
    <property type="evidence" value="ECO:0007669"/>
    <property type="project" value="TreeGrafter"/>
</dbReference>
<feature type="compositionally biased region" description="Acidic residues" evidence="1">
    <location>
        <begin position="137"/>
        <end position="151"/>
    </location>
</feature>
<evidence type="ECO:0000256" key="1">
    <source>
        <dbReference type="SAM" id="MobiDB-lite"/>
    </source>
</evidence>
<dbReference type="InterPro" id="IPR012301">
    <property type="entry name" value="Malic_N_dom"/>
</dbReference>
<dbReference type="AlphaFoldDB" id="A0A0D9VUY3"/>
<feature type="region of interest" description="Disordered" evidence="1">
    <location>
        <begin position="281"/>
        <end position="312"/>
    </location>
</feature>
<sequence length="333" mass="37788">MLGGVRWLQMQNTADLYLRSQVQELFLNNRRSATSTTSVASSLLPSSRRMMGYKKLMHDLCQYNLPLQRYISMMELQASNERLFYDLLIDNVEELLLVVYTPTVGEGCQKYGSIYRHPQGIYITLKECHPITLNTSNDDEESENNTDDEVFSDYNANEGDTDKESKNNTADEVSLDYNENEGDTDEETERNTSPQPPVCIVNKVDTAEKCAAAAAGHRWLELLRGSAGVGRCCGWRRRWRLPARLPRRGHPRKRKHPRRRKMLKLLVHHLELLAAESPLQTPPCAAANRSRRSPQQLTPPVPCTAAGRSGRRRRRRRFLAAAHVASVLLAGDS</sequence>
<dbReference type="STRING" id="77586.A0A0D9VUY3"/>
<dbReference type="InterPro" id="IPR046346">
    <property type="entry name" value="Aminoacid_DH-like_N_sf"/>
</dbReference>
<dbReference type="InterPro" id="IPR037062">
    <property type="entry name" value="Malic_N_dom_sf"/>
</dbReference>
<proteinExistence type="predicted"/>
<dbReference type="GO" id="GO:0006108">
    <property type="term" value="P:malate metabolic process"/>
    <property type="evidence" value="ECO:0007669"/>
    <property type="project" value="TreeGrafter"/>
</dbReference>
<reference evidence="3" key="3">
    <citation type="submission" date="2015-04" db="UniProtKB">
        <authorList>
            <consortium name="EnsemblPlants"/>
        </authorList>
    </citation>
    <scope>IDENTIFICATION</scope>
</reference>
<evidence type="ECO:0000259" key="2">
    <source>
        <dbReference type="Pfam" id="PF00390"/>
    </source>
</evidence>
<evidence type="ECO:0000313" key="4">
    <source>
        <dbReference type="Proteomes" id="UP000032180"/>
    </source>
</evidence>
<dbReference type="EnsemblPlants" id="LPERR03G17540.1">
    <property type="protein sequence ID" value="LPERR03G17540.1"/>
    <property type="gene ID" value="LPERR03G17540"/>
</dbReference>
<reference evidence="3 4" key="1">
    <citation type="submission" date="2012-08" db="EMBL/GenBank/DDBJ databases">
        <title>Oryza genome evolution.</title>
        <authorList>
            <person name="Wing R.A."/>
        </authorList>
    </citation>
    <scope>NUCLEOTIDE SEQUENCE</scope>
</reference>
<dbReference type="HOGENOM" id="CLU_977815_0_0_1"/>
<reference evidence="4" key="2">
    <citation type="submission" date="2013-12" db="EMBL/GenBank/DDBJ databases">
        <authorList>
            <person name="Yu Y."/>
            <person name="Lee S."/>
            <person name="de Baynast K."/>
            <person name="Wissotski M."/>
            <person name="Liu L."/>
            <person name="Talag J."/>
            <person name="Goicoechea J."/>
            <person name="Angelova A."/>
            <person name="Jetty R."/>
            <person name="Kudrna D."/>
            <person name="Golser W."/>
            <person name="Rivera L."/>
            <person name="Zhang J."/>
            <person name="Wing R."/>
        </authorList>
    </citation>
    <scope>NUCLEOTIDE SEQUENCE</scope>
</reference>
<name>A0A0D9VUY3_9ORYZ</name>